<gene>
    <name evidence="1" type="ORF">HAX54_040143</name>
</gene>
<reference evidence="1 2" key="1">
    <citation type="journal article" date="2021" name="BMC Genomics">
        <title>Datura genome reveals duplications of psychoactive alkaloid biosynthetic genes and high mutation rate following tissue culture.</title>
        <authorList>
            <person name="Rajewski A."/>
            <person name="Carter-House D."/>
            <person name="Stajich J."/>
            <person name="Litt A."/>
        </authorList>
    </citation>
    <scope>NUCLEOTIDE SEQUENCE [LARGE SCALE GENOMIC DNA]</scope>
    <source>
        <strain evidence="1">AR-01</strain>
    </source>
</reference>
<evidence type="ECO:0000313" key="1">
    <source>
        <dbReference type="EMBL" id="MCE0481930.1"/>
    </source>
</evidence>
<dbReference type="EMBL" id="JACEIK010005630">
    <property type="protein sequence ID" value="MCE0481930.1"/>
    <property type="molecule type" value="Genomic_DNA"/>
</dbReference>
<evidence type="ECO:0000313" key="2">
    <source>
        <dbReference type="Proteomes" id="UP000823775"/>
    </source>
</evidence>
<dbReference type="Proteomes" id="UP000823775">
    <property type="component" value="Unassembled WGS sequence"/>
</dbReference>
<protein>
    <submittedName>
        <fullName evidence="1">Uncharacterized protein</fullName>
    </submittedName>
</protein>
<accession>A0ABS8VPP4</accession>
<organism evidence="1 2">
    <name type="scientific">Datura stramonium</name>
    <name type="common">Jimsonweed</name>
    <name type="synonym">Common thornapple</name>
    <dbReference type="NCBI Taxonomy" id="4076"/>
    <lineage>
        <taxon>Eukaryota</taxon>
        <taxon>Viridiplantae</taxon>
        <taxon>Streptophyta</taxon>
        <taxon>Embryophyta</taxon>
        <taxon>Tracheophyta</taxon>
        <taxon>Spermatophyta</taxon>
        <taxon>Magnoliopsida</taxon>
        <taxon>eudicotyledons</taxon>
        <taxon>Gunneridae</taxon>
        <taxon>Pentapetalae</taxon>
        <taxon>asterids</taxon>
        <taxon>lamiids</taxon>
        <taxon>Solanales</taxon>
        <taxon>Solanaceae</taxon>
        <taxon>Solanoideae</taxon>
        <taxon>Datureae</taxon>
        <taxon>Datura</taxon>
    </lineage>
</organism>
<name>A0ABS8VPP4_DATST</name>
<proteinExistence type="predicted"/>
<keyword evidence="2" id="KW-1185">Reference proteome</keyword>
<comment type="caution">
    <text evidence="1">The sequence shown here is derived from an EMBL/GenBank/DDBJ whole genome shotgun (WGS) entry which is preliminary data.</text>
</comment>
<sequence length="111" mass="12637">MVEQDSGNSFLEDRTCWAALYVTGVCSKSKLPLIYLALDPTDESFKTFVRQSYNICKMAVMFSTEAIPKTVGIYDLGPNEEFTLRSFSYCELEQATEHFKEEIRHGSFGNL</sequence>